<dbReference type="GO" id="GO:0008887">
    <property type="term" value="F:glycerate kinase activity"/>
    <property type="evidence" value="ECO:0007669"/>
    <property type="project" value="InterPro"/>
</dbReference>
<dbReference type="InterPro" id="IPR036129">
    <property type="entry name" value="Glycerate_kinase_sf"/>
</dbReference>
<keyword evidence="1" id="KW-0808">Transferase</keyword>
<keyword evidence="1" id="KW-0418">Kinase</keyword>
<dbReference type="AlphaFoldDB" id="A0A3R9RZR0"/>
<reference evidence="1 2" key="1">
    <citation type="submission" date="2018-10" db="EMBL/GenBank/DDBJ databases">
        <title>GWAS and RNA-Seq identify cryptic mechanisms of antimicrobial resistance in Acinetobacter baumannii.</title>
        <authorList>
            <person name="Sahl J.W."/>
        </authorList>
    </citation>
    <scope>NUCLEOTIDE SEQUENCE [LARGE SCALE GENOMIC DNA]</scope>
    <source>
        <strain evidence="1 2">TG28175</strain>
    </source>
</reference>
<dbReference type="PANTHER" id="PTHR21599">
    <property type="entry name" value="GLYCERATE KINASE"/>
    <property type="match status" value="1"/>
</dbReference>
<dbReference type="Pfam" id="PF02595">
    <property type="entry name" value="Gly_kinase"/>
    <property type="match status" value="1"/>
</dbReference>
<evidence type="ECO:0000313" key="1">
    <source>
        <dbReference type="EMBL" id="RSR34643.1"/>
    </source>
</evidence>
<name>A0A3R9RZR0_ACIBA</name>
<feature type="non-terminal residue" evidence="1">
    <location>
        <position position="163"/>
    </location>
</feature>
<dbReference type="PANTHER" id="PTHR21599:SF0">
    <property type="entry name" value="GLYCERATE KINASE"/>
    <property type="match status" value="1"/>
</dbReference>
<dbReference type="Gene3D" id="3.90.1510.10">
    <property type="entry name" value="Glycerate kinase, domain 2"/>
    <property type="match status" value="1"/>
</dbReference>
<comment type="caution">
    <text evidence="1">The sequence shown here is derived from an EMBL/GenBank/DDBJ whole genome shotgun (WGS) entry which is preliminary data.</text>
</comment>
<sequence>MKVVIAPDSFKDSLSALKVAQAIAQGWQAVFPHAETILCPMADGGEGTIEAVLEVCEGQWREKTVVGPLGQPVQAKWGWLEKQKIAMIEMAQASGIQLVPTSQRDACHSTTFGTGQLILDALDAGAKDIILTVGGSATNDGGTGLLSALGAVLLDANQKVLPA</sequence>
<dbReference type="EMBL" id="RFDI01001848">
    <property type="protein sequence ID" value="RSR34643.1"/>
    <property type="molecule type" value="Genomic_DNA"/>
</dbReference>
<gene>
    <name evidence="1" type="ORF">EA686_24195</name>
</gene>
<dbReference type="InterPro" id="IPR018193">
    <property type="entry name" value="Glyc_kinase_flavodox-like_fold"/>
</dbReference>
<dbReference type="SUPFAM" id="SSF110738">
    <property type="entry name" value="Glycerate kinase I"/>
    <property type="match status" value="1"/>
</dbReference>
<dbReference type="Proteomes" id="UP000280073">
    <property type="component" value="Unassembled WGS sequence"/>
</dbReference>
<protein>
    <submittedName>
        <fullName evidence="1">Glycerate kinase</fullName>
    </submittedName>
</protein>
<accession>A0A3R9RZR0</accession>
<dbReference type="NCBIfam" id="TIGR00045">
    <property type="entry name" value="glycerate kinase"/>
    <property type="match status" value="1"/>
</dbReference>
<dbReference type="InterPro" id="IPR004381">
    <property type="entry name" value="Glycerate_kinase"/>
</dbReference>
<dbReference type="GO" id="GO:0031388">
    <property type="term" value="P:organic acid phosphorylation"/>
    <property type="evidence" value="ECO:0007669"/>
    <property type="project" value="InterPro"/>
</dbReference>
<proteinExistence type="predicted"/>
<organism evidence="1 2">
    <name type="scientific">Acinetobacter baumannii</name>
    <dbReference type="NCBI Taxonomy" id="470"/>
    <lineage>
        <taxon>Bacteria</taxon>
        <taxon>Pseudomonadati</taxon>
        <taxon>Pseudomonadota</taxon>
        <taxon>Gammaproteobacteria</taxon>
        <taxon>Moraxellales</taxon>
        <taxon>Moraxellaceae</taxon>
        <taxon>Acinetobacter</taxon>
        <taxon>Acinetobacter calcoaceticus/baumannii complex</taxon>
    </lineage>
</organism>
<evidence type="ECO:0000313" key="2">
    <source>
        <dbReference type="Proteomes" id="UP000280073"/>
    </source>
</evidence>